<sequence length="52" mass="5358">MKIALVFLVGFVVSFFMLCGGSVLFNYGLDGVAVFLGSLAIGSITSIIAANN</sequence>
<proteinExistence type="predicted"/>
<evidence type="ECO:0008006" key="3">
    <source>
        <dbReference type="Google" id="ProtNLM"/>
    </source>
</evidence>
<name>A0AAU8HZV5_9CAUD</name>
<evidence type="ECO:0000256" key="1">
    <source>
        <dbReference type="SAM" id="Phobius"/>
    </source>
</evidence>
<keyword evidence="1" id="KW-0812">Transmembrane</keyword>
<feature type="transmembrane region" description="Helical" evidence="1">
    <location>
        <begin position="31"/>
        <end position="50"/>
    </location>
</feature>
<evidence type="ECO:0000313" key="2">
    <source>
        <dbReference type="EMBL" id="XCI78205.1"/>
    </source>
</evidence>
<protein>
    <recommendedName>
        <fullName evidence="3">Integral membrane protein</fullName>
    </recommendedName>
</protein>
<reference evidence="2" key="1">
    <citation type="submission" date="2024-06" db="EMBL/GenBank/DDBJ databases">
        <title>High activity and specificity of bacteriophage cocktails against carbapenem-resistant Klebsiella pneumoniae belonging to high-risk clones CG258 and ST307.</title>
        <authorList>
            <person name="Jimenez Quiceno J."/>
            <person name="Salazar Ospina L."/>
            <person name="Tellez Carrasquilla S."/>
        </authorList>
    </citation>
    <scope>NUCLEOTIDE SEQUENCE</scope>
</reference>
<keyword evidence="1" id="KW-0472">Membrane</keyword>
<dbReference type="EMBL" id="PP895363">
    <property type="protein sequence ID" value="XCI78205.1"/>
    <property type="molecule type" value="Genomic_DNA"/>
</dbReference>
<organism evidence="2">
    <name type="scientific">Klebsiella phage FKP3</name>
    <dbReference type="NCBI Taxonomy" id="3231233"/>
    <lineage>
        <taxon>Viruses</taxon>
        <taxon>Duplodnaviria</taxon>
        <taxon>Heunggongvirae</taxon>
        <taxon>Uroviricota</taxon>
        <taxon>Caudoviricetes</taxon>
        <taxon>Stephanstirmvirinae</taxon>
        <taxon>Justusliebigvirus</taxon>
    </lineage>
</organism>
<accession>A0AAU8HZV5</accession>
<keyword evidence="1" id="KW-1133">Transmembrane helix</keyword>